<gene>
    <name evidence="7" type="ORF">LAFE_0G03664G</name>
</gene>
<evidence type="ECO:0000259" key="6">
    <source>
        <dbReference type="Pfam" id="PF03151"/>
    </source>
</evidence>
<feature type="transmembrane region" description="Helical" evidence="5">
    <location>
        <begin position="208"/>
        <end position="227"/>
    </location>
</feature>
<keyword evidence="3 5" id="KW-1133">Transmembrane helix</keyword>
<feature type="transmembrane region" description="Helical" evidence="5">
    <location>
        <begin position="20"/>
        <end position="40"/>
    </location>
</feature>
<feature type="transmembrane region" description="Helical" evidence="5">
    <location>
        <begin position="315"/>
        <end position="337"/>
    </location>
</feature>
<feature type="domain" description="Sugar phosphate transporter" evidence="6">
    <location>
        <begin position="22"/>
        <end position="179"/>
    </location>
</feature>
<dbReference type="OrthoDB" id="1588579at2759"/>
<dbReference type="Proteomes" id="UP000190831">
    <property type="component" value="Chromosome G"/>
</dbReference>
<feature type="domain" description="Sugar phosphate transporter" evidence="6">
    <location>
        <begin position="259"/>
        <end position="387"/>
    </location>
</feature>
<dbReference type="Pfam" id="PF03151">
    <property type="entry name" value="TPT"/>
    <property type="match status" value="2"/>
</dbReference>
<proteinExistence type="predicted"/>
<evidence type="ECO:0000256" key="4">
    <source>
        <dbReference type="ARBA" id="ARBA00023136"/>
    </source>
</evidence>
<feature type="transmembrane region" description="Helical" evidence="5">
    <location>
        <begin position="52"/>
        <end position="73"/>
    </location>
</feature>
<dbReference type="AlphaFoldDB" id="A0A1G4MH20"/>
<evidence type="ECO:0000313" key="7">
    <source>
        <dbReference type="EMBL" id="SCW03133.1"/>
    </source>
</evidence>
<evidence type="ECO:0000256" key="2">
    <source>
        <dbReference type="ARBA" id="ARBA00022692"/>
    </source>
</evidence>
<protein>
    <submittedName>
        <fullName evidence="7">LAFE_0G03664g1_1</fullName>
    </submittedName>
</protein>
<feature type="transmembrane region" description="Helical" evidence="5">
    <location>
        <begin position="131"/>
        <end position="150"/>
    </location>
</feature>
<dbReference type="EMBL" id="LT598486">
    <property type="protein sequence ID" value="SCW03133.1"/>
    <property type="molecule type" value="Genomic_DNA"/>
</dbReference>
<dbReference type="InterPro" id="IPR050186">
    <property type="entry name" value="TPT_transporter"/>
</dbReference>
<feature type="transmembrane region" description="Helical" evidence="5">
    <location>
        <begin position="277"/>
        <end position="295"/>
    </location>
</feature>
<keyword evidence="2 5" id="KW-0812">Transmembrane</keyword>
<evidence type="ECO:0000256" key="1">
    <source>
        <dbReference type="ARBA" id="ARBA00004141"/>
    </source>
</evidence>
<sequence>MLITPSVRGPFVRFHEHDHYARIVLLCLCWYAISSVASQVTKQILTEFPFPLFLGEFQFLYISMLAVLTCWLARKWRGFFNLFPSGTFPDYSLGVQSRVITPPSRHIIQVVLPLGLFQFVGKYFGHKATSLVPISTVSSIKTLSPIFILVAQQTLHIDHRKLNVISYLSLSCILSGVWLIVSDDNKRVVKEVIGESDIQDSSATATRLSRSSSGVCCAIVSMLVFVAQNMYGKQVFTNTPTHVSTIKQSFKESSPLPLYSEKKFGSLKSRKYDKLTLMIYISAVGFVLSFGWFLTLELPTVWRLFYHNDSETVSFPVRLLLLNGLFHFIQTMIAYYLLGEISTLSYSIANLMKRISVIFVSWLISCREITPTQVTGLSLNAIGLFLYERNTKTQKK</sequence>
<evidence type="ECO:0000313" key="8">
    <source>
        <dbReference type="Proteomes" id="UP000190831"/>
    </source>
</evidence>
<feature type="transmembrane region" description="Helical" evidence="5">
    <location>
        <begin position="162"/>
        <end position="181"/>
    </location>
</feature>
<dbReference type="InterPro" id="IPR004853">
    <property type="entry name" value="Sugar_P_trans_dom"/>
</dbReference>
<keyword evidence="8" id="KW-1185">Reference proteome</keyword>
<comment type="subcellular location">
    <subcellularLocation>
        <location evidence="1">Membrane</location>
        <topology evidence="1">Multi-pass membrane protein</topology>
    </subcellularLocation>
</comment>
<evidence type="ECO:0000256" key="3">
    <source>
        <dbReference type="ARBA" id="ARBA00022989"/>
    </source>
</evidence>
<evidence type="ECO:0000256" key="5">
    <source>
        <dbReference type="SAM" id="Phobius"/>
    </source>
</evidence>
<dbReference type="PANTHER" id="PTHR11132">
    <property type="entry name" value="SOLUTE CARRIER FAMILY 35"/>
    <property type="match status" value="1"/>
</dbReference>
<reference evidence="7 8" key="1">
    <citation type="submission" date="2016-03" db="EMBL/GenBank/DDBJ databases">
        <authorList>
            <person name="Devillers H."/>
        </authorList>
    </citation>
    <scope>NUCLEOTIDE SEQUENCE [LARGE SCALE GENOMIC DNA]</scope>
    <source>
        <strain evidence="7">CBS 6772</strain>
    </source>
</reference>
<accession>A0A1G4MH20</accession>
<organism evidence="7 8">
    <name type="scientific">Lachancea fermentati</name>
    <name type="common">Zygosaccharomyces fermentati</name>
    <dbReference type="NCBI Taxonomy" id="4955"/>
    <lineage>
        <taxon>Eukaryota</taxon>
        <taxon>Fungi</taxon>
        <taxon>Dikarya</taxon>
        <taxon>Ascomycota</taxon>
        <taxon>Saccharomycotina</taxon>
        <taxon>Saccharomycetes</taxon>
        <taxon>Saccharomycetales</taxon>
        <taxon>Saccharomycetaceae</taxon>
        <taxon>Lachancea</taxon>
    </lineage>
</organism>
<dbReference type="OMA" id="YDKLTLM"/>
<dbReference type="GO" id="GO:0016020">
    <property type="term" value="C:membrane"/>
    <property type="evidence" value="ECO:0007669"/>
    <property type="project" value="UniProtKB-SubCell"/>
</dbReference>
<name>A0A1G4MH20_LACFM</name>
<keyword evidence="4 5" id="KW-0472">Membrane</keyword>